<comment type="caution">
    <text evidence="1">The sequence shown here is derived from an EMBL/GenBank/DDBJ whole genome shotgun (WGS) entry which is preliminary data.</text>
</comment>
<dbReference type="InterPro" id="IPR036412">
    <property type="entry name" value="HAD-like_sf"/>
</dbReference>
<dbReference type="RefSeq" id="WP_155148763.1">
    <property type="nucleotide sequence ID" value="NZ_JACOPQ010000009.1"/>
</dbReference>
<dbReference type="Gene3D" id="1.10.150.240">
    <property type="entry name" value="Putative phosphatase, domain 2"/>
    <property type="match status" value="1"/>
</dbReference>
<sequence>MKLFDLDGTLIDSNGVWIDIDVAFLEKRGLSYTPEYSAGVAHAIFPTAAKFTREYFQLPDSPEDIMAEWLEMARQAYAGEIPLKPFAREYLEQEFQKGEPLAIVTACVPDLCRAVLAHHGLTGLFREIVFAHDIGMEKRDPRFFDSVIARLGVTASDCTLYEDAPDNCAAAKAAGIRVVGVHDDFFAGSEGEIRAVSDRYIMNFGELMDEPLS</sequence>
<dbReference type="GO" id="GO:0006281">
    <property type="term" value="P:DNA repair"/>
    <property type="evidence" value="ECO:0007669"/>
    <property type="project" value="TreeGrafter"/>
</dbReference>
<reference evidence="1" key="1">
    <citation type="submission" date="2020-08" db="EMBL/GenBank/DDBJ databases">
        <title>Genome public.</title>
        <authorList>
            <person name="Liu C."/>
            <person name="Sun Q."/>
        </authorList>
    </citation>
    <scope>NUCLEOTIDE SEQUENCE</scope>
    <source>
        <strain evidence="1">NSJ-52</strain>
    </source>
</reference>
<dbReference type="InterPro" id="IPR023198">
    <property type="entry name" value="PGP-like_dom2"/>
</dbReference>
<dbReference type="SFLD" id="SFLDG01129">
    <property type="entry name" value="C1.5:_HAD__Beta-PGM__Phosphata"/>
    <property type="match status" value="1"/>
</dbReference>
<dbReference type="EMBL" id="JACOPQ010000009">
    <property type="protein sequence ID" value="MBC5737701.1"/>
    <property type="molecule type" value="Genomic_DNA"/>
</dbReference>
<accession>A0A8J6JDW4</accession>
<organism evidence="1 2">
    <name type="scientific">Lawsonibacter faecis</name>
    <dbReference type="NCBI Taxonomy" id="2763052"/>
    <lineage>
        <taxon>Bacteria</taxon>
        <taxon>Bacillati</taxon>
        <taxon>Bacillota</taxon>
        <taxon>Clostridia</taxon>
        <taxon>Eubacteriales</taxon>
        <taxon>Oscillospiraceae</taxon>
        <taxon>Lawsonibacter</taxon>
    </lineage>
</organism>
<dbReference type="GO" id="GO:0008967">
    <property type="term" value="F:phosphoglycolate phosphatase activity"/>
    <property type="evidence" value="ECO:0007669"/>
    <property type="project" value="TreeGrafter"/>
</dbReference>
<dbReference type="PANTHER" id="PTHR43434:SF1">
    <property type="entry name" value="PHOSPHOGLYCOLATE PHOSPHATASE"/>
    <property type="match status" value="1"/>
</dbReference>
<name>A0A8J6JDW4_9FIRM</name>
<dbReference type="Proteomes" id="UP000607645">
    <property type="component" value="Unassembled WGS sequence"/>
</dbReference>
<gene>
    <name evidence="1" type="ORF">H8S62_11865</name>
</gene>
<protein>
    <submittedName>
        <fullName evidence="1">HAD family phosphatase</fullName>
    </submittedName>
</protein>
<dbReference type="GO" id="GO:0005829">
    <property type="term" value="C:cytosol"/>
    <property type="evidence" value="ECO:0007669"/>
    <property type="project" value="TreeGrafter"/>
</dbReference>
<evidence type="ECO:0000313" key="2">
    <source>
        <dbReference type="Proteomes" id="UP000607645"/>
    </source>
</evidence>
<dbReference type="PANTHER" id="PTHR43434">
    <property type="entry name" value="PHOSPHOGLYCOLATE PHOSPHATASE"/>
    <property type="match status" value="1"/>
</dbReference>
<dbReference type="AlphaFoldDB" id="A0A8J6JDW4"/>
<dbReference type="InterPro" id="IPR050155">
    <property type="entry name" value="HAD-like_hydrolase_sf"/>
</dbReference>
<dbReference type="InterPro" id="IPR023214">
    <property type="entry name" value="HAD_sf"/>
</dbReference>
<dbReference type="Pfam" id="PF13419">
    <property type="entry name" value="HAD_2"/>
    <property type="match status" value="1"/>
</dbReference>
<evidence type="ECO:0000313" key="1">
    <source>
        <dbReference type="EMBL" id="MBC5737701.1"/>
    </source>
</evidence>
<keyword evidence="2" id="KW-1185">Reference proteome</keyword>
<proteinExistence type="predicted"/>
<dbReference type="NCBIfam" id="TIGR01509">
    <property type="entry name" value="HAD-SF-IA-v3"/>
    <property type="match status" value="1"/>
</dbReference>
<dbReference type="InterPro" id="IPR006439">
    <property type="entry name" value="HAD-SF_hydro_IA"/>
</dbReference>
<dbReference type="Gene3D" id="3.40.50.1000">
    <property type="entry name" value="HAD superfamily/HAD-like"/>
    <property type="match status" value="1"/>
</dbReference>
<dbReference type="SFLD" id="SFLDS00003">
    <property type="entry name" value="Haloacid_Dehalogenase"/>
    <property type="match status" value="1"/>
</dbReference>
<dbReference type="InterPro" id="IPR041492">
    <property type="entry name" value="HAD_2"/>
</dbReference>
<dbReference type="SUPFAM" id="SSF56784">
    <property type="entry name" value="HAD-like"/>
    <property type="match status" value="1"/>
</dbReference>